<dbReference type="AlphaFoldDB" id="A0A084J7G1"/>
<evidence type="ECO:0000259" key="2">
    <source>
        <dbReference type="PROSITE" id="PS50206"/>
    </source>
</evidence>
<sequence length="151" mass="16983">MKKKLTLLLALCLIISTMLMGCSKSKDTSKEGEEKQYQYYTAEQLKTAIENKDDIYLIDIQPKEDYDAHHIVGTVPTYAYPADTDDLRSKIDVTLDEINKTDKPIIVICPGGGGGAKNTIDYLTTKGVDAKRMFILEKGQKGWPYDELLEK</sequence>
<keyword evidence="1" id="KW-0732">Signal</keyword>
<dbReference type="InterPro" id="IPR001763">
    <property type="entry name" value="Rhodanese-like_dom"/>
</dbReference>
<dbReference type="Proteomes" id="UP000028542">
    <property type="component" value="Unassembled WGS sequence"/>
</dbReference>
<dbReference type="STRING" id="318464.IO99_17685"/>
<dbReference type="SUPFAM" id="SSF52821">
    <property type="entry name" value="Rhodanese/Cell cycle control phosphatase"/>
    <property type="match status" value="1"/>
</dbReference>
<dbReference type="EMBL" id="JPMD01000053">
    <property type="protein sequence ID" value="KEZ84895.1"/>
    <property type="molecule type" value="Genomic_DNA"/>
</dbReference>
<gene>
    <name evidence="3" type="ORF">IO99_17685</name>
</gene>
<dbReference type="SMART" id="SM00450">
    <property type="entry name" value="RHOD"/>
    <property type="match status" value="1"/>
</dbReference>
<dbReference type="eggNOG" id="COG2897">
    <property type="taxonomic scope" value="Bacteria"/>
</dbReference>
<organism evidence="3 4">
    <name type="scientific">Clostridium sulfidigenes</name>
    <dbReference type="NCBI Taxonomy" id="318464"/>
    <lineage>
        <taxon>Bacteria</taxon>
        <taxon>Bacillati</taxon>
        <taxon>Bacillota</taxon>
        <taxon>Clostridia</taxon>
        <taxon>Eubacteriales</taxon>
        <taxon>Clostridiaceae</taxon>
        <taxon>Clostridium</taxon>
    </lineage>
</organism>
<dbReference type="PROSITE" id="PS51257">
    <property type="entry name" value="PROKAR_LIPOPROTEIN"/>
    <property type="match status" value="1"/>
</dbReference>
<dbReference type="InterPro" id="IPR036873">
    <property type="entry name" value="Rhodanese-like_dom_sf"/>
</dbReference>
<dbReference type="PROSITE" id="PS50206">
    <property type="entry name" value="RHODANESE_3"/>
    <property type="match status" value="1"/>
</dbReference>
<name>A0A084J7G1_9CLOT</name>
<proteinExistence type="predicted"/>
<keyword evidence="4" id="KW-1185">Reference proteome</keyword>
<dbReference type="RefSeq" id="WP_035135563.1">
    <property type="nucleotide sequence ID" value="NZ_JPMD01000053.1"/>
</dbReference>
<evidence type="ECO:0000256" key="1">
    <source>
        <dbReference type="SAM" id="SignalP"/>
    </source>
</evidence>
<accession>A0A084J7G1</accession>
<feature type="signal peptide" evidence="1">
    <location>
        <begin position="1"/>
        <end position="21"/>
    </location>
</feature>
<feature type="domain" description="Rhodanese" evidence="2">
    <location>
        <begin position="51"/>
        <end position="149"/>
    </location>
</feature>
<evidence type="ECO:0000313" key="3">
    <source>
        <dbReference type="EMBL" id="KEZ84895.1"/>
    </source>
</evidence>
<comment type="caution">
    <text evidence="3">The sequence shown here is derived from an EMBL/GenBank/DDBJ whole genome shotgun (WGS) entry which is preliminary data.</text>
</comment>
<reference evidence="3 4" key="1">
    <citation type="submission" date="2014-07" db="EMBL/GenBank/DDBJ databases">
        <title>Draft genome of Clostridium sulfidigenes 113A isolated from sediments associated with methane hydrate from Krishna Godavari basin.</title>
        <authorList>
            <person name="Honkalas V.S."/>
            <person name="Dabir A.P."/>
            <person name="Arora P."/>
            <person name="Dhakephalkar P.K."/>
        </authorList>
    </citation>
    <scope>NUCLEOTIDE SEQUENCE [LARGE SCALE GENOMIC DNA]</scope>
    <source>
        <strain evidence="3 4">113A</strain>
    </source>
</reference>
<feature type="chain" id="PRO_5039014116" description="Rhodanese domain-containing protein" evidence="1">
    <location>
        <begin position="22"/>
        <end position="151"/>
    </location>
</feature>
<dbReference type="CDD" id="cd00158">
    <property type="entry name" value="RHOD"/>
    <property type="match status" value="1"/>
</dbReference>
<evidence type="ECO:0000313" key="4">
    <source>
        <dbReference type="Proteomes" id="UP000028542"/>
    </source>
</evidence>
<dbReference type="Gene3D" id="3.40.250.10">
    <property type="entry name" value="Rhodanese-like domain"/>
    <property type="match status" value="1"/>
</dbReference>
<dbReference type="Pfam" id="PF00581">
    <property type="entry name" value="Rhodanese"/>
    <property type="match status" value="1"/>
</dbReference>
<protein>
    <recommendedName>
        <fullName evidence="2">Rhodanese domain-containing protein</fullName>
    </recommendedName>
</protein>